<keyword evidence="9 12" id="KW-0472">Membrane</keyword>
<proteinExistence type="inferred from homology"/>
<keyword evidence="6" id="KW-0560">Oxidoreductase</keyword>
<keyword evidence="5 12" id="KW-1133">Transmembrane helix</keyword>
<feature type="transmembrane region" description="Helical" evidence="12">
    <location>
        <begin position="211"/>
        <end position="234"/>
    </location>
</feature>
<dbReference type="PANTHER" id="PTHR23289:SF2">
    <property type="entry name" value="CYTOCHROME C OXIDASE ASSEMBLY PROTEIN COX15 HOMOLOG"/>
    <property type="match status" value="1"/>
</dbReference>
<comment type="pathway">
    <text evidence="10">Porphyrin-containing compound metabolism; heme A biosynthesis; heme A from heme O: step 1/1.</text>
</comment>
<comment type="cofactor">
    <cofactor evidence="1">
        <name>heme b</name>
        <dbReference type="ChEBI" id="CHEBI:60344"/>
    </cofactor>
</comment>
<dbReference type="HAMAP" id="MF_01665">
    <property type="entry name" value="HemeA_synth_type2"/>
    <property type="match status" value="1"/>
</dbReference>
<feature type="transmembrane region" description="Helical" evidence="12">
    <location>
        <begin position="299"/>
        <end position="320"/>
    </location>
</feature>
<dbReference type="GO" id="GO:0005743">
    <property type="term" value="C:mitochondrial inner membrane"/>
    <property type="evidence" value="ECO:0007669"/>
    <property type="project" value="TreeGrafter"/>
</dbReference>
<dbReference type="Proteomes" id="UP001201812">
    <property type="component" value="Unassembled WGS sequence"/>
</dbReference>
<dbReference type="AlphaFoldDB" id="A0AAD4R3X8"/>
<evidence type="ECO:0000256" key="6">
    <source>
        <dbReference type="ARBA" id="ARBA00023002"/>
    </source>
</evidence>
<protein>
    <submittedName>
        <fullName evidence="13">Cytochrome oxidase assembly protein domain-containing protein</fullName>
    </submittedName>
</protein>
<gene>
    <name evidence="13" type="ORF">DdX_08473</name>
</gene>
<comment type="subcellular location">
    <subcellularLocation>
        <location evidence="2">Membrane</location>
        <topology evidence="2">Multi-pass membrane protein</topology>
    </subcellularLocation>
</comment>
<dbReference type="EMBL" id="JAKKPZ010000013">
    <property type="protein sequence ID" value="KAI1714378.1"/>
    <property type="molecule type" value="Genomic_DNA"/>
</dbReference>
<feature type="transmembrane region" description="Helical" evidence="12">
    <location>
        <begin position="12"/>
        <end position="31"/>
    </location>
</feature>
<evidence type="ECO:0000256" key="8">
    <source>
        <dbReference type="ARBA" id="ARBA00023133"/>
    </source>
</evidence>
<organism evidence="13 14">
    <name type="scientific">Ditylenchus destructor</name>
    <dbReference type="NCBI Taxonomy" id="166010"/>
    <lineage>
        <taxon>Eukaryota</taxon>
        <taxon>Metazoa</taxon>
        <taxon>Ecdysozoa</taxon>
        <taxon>Nematoda</taxon>
        <taxon>Chromadorea</taxon>
        <taxon>Rhabditida</taxon>
        <taxon>Tylenchina</taxon>
        <taxon>Tylenchomorpha</taxon>
        <taxon>Sphaerularioidea</taxon>
        <taxon>Anguinidae</taxon>
        <taxon>Anguininae</taxon>
        <taxon>Ditylenchus</taxon>
    </lineage>
</organism>
<keyword evidence="7" id="KW-0408">Iron</keyword>
<evidence type="ECO:0000256" key="4">
    <source>
        <dbReference type="ARBA" id="ARBA00022723"/>
    </source>
</evidence>
<feature type="transmembrane region" description="Helical" evidence="12">
    <location>
        <begin position="127"/>
        <end position="145"/>
    </location>
</feature>
<evidence type="ECO:0000256" key="1">
    <source>
        <dbReference type="ARBA" id="ARBA00001970"/>
    </source>
</evidence>
<evidence type="ECO:0000256" key="10">
    <source>
        <dbReference type="ARBA" id="ARBA00044501"/>
    </source>
</evidence>
<feature type="transmembrane region" description="Helical" evidence="12">
    <location>
        <begin position="97"/>
        <end position="115"/>
    </location>
</feature>
<evidence type="ECO:0000256" key="11">
    <source>
        <dbReference type="ARBA" id="ARBA00048044"/>
    </source>
</evidence>
<evidence type="ECO:0000256" key="7">
    <source>
        <dbReference type="ARBA" id="ARBA00023004"/>
    </source>
</evidence>
<dbReference type="GO" id="GO:0006784">
    <property type="term" value="P:heme A biosynthetic process"/>
    <property type="evidence" value="ECO:0007669"/>
    <property type="project" value="InterPro"/>
</dbReference>
<keyword evidence="14" id="KW-1185">Reference proteome</keyword>
<evidence type="ECO:0000256" key="5">
    <source>
        <dbReference type="ARBA" id="ARBA00022989"/>
    </source>
</evidence>
<evidence type="ECO:0000256" key="3">
    <source>
        <dbReference type="ARBA" id="ARBA00022692"/>
    </source>
</evidence>
<feature type="transmembrane region" description="Helical" evidence="12">
    <location>
        <begin position="165"/>
        <end position="190"/>
    </location>
</feature>
<keyword evidence="3 12" id="KW-0812">Transmembrane</keyword>
<evidence type="ECO:0000256" key="2">
    <source>
        <dbReference type="ARBA" id="ARBA00004141"/>
    </source>
</evidence>
<comment type="caution">
    <text evidence="13">The sequence shown here is derived from an EMBL/GenBank/DDBJ whole genome shotgun (WGS) entry which is preliminary data.</text>
</comment>
<dbReference type="InterPro" id="IPR023754">
    <property type="entry name" value="HemeA_Synthase_type2"/>
</dbReference>
<reference evidence="13" key="1">
    <citation type="submission" date="2022-01" db="EMBL/GenBank/DDBJ databases">
        <title>Genome Sequence Resource for Two Populations of Ditylenchus destructor, the Migratory Endoparasitic Phytonematode.</title>
        <authorList>
            <person name="Zhang H."/>
            <person name="Lin R."/>
            <person name="Xie B."/>
        </authorList>
    </citation>
    <scope>NUCLEOTIDE SEQUENCE</scope>
    <source>
        <strain evidence="13">BazhouSP</strain>
    </source>
</reference>
<name>A0AAD4R3X8_9BILA</name>
<evidence type="ECO:0000313" key="14">
    <source>
        <dbReference type="Proteomes" id="UP001201812"/>
    </source>
</evidence>
<sequence length="354" mass="40128">MFSSRKVVGKWLLGCAGMVYGAVAVGGVTRLTESGLSMVNWDLIKTMKPPLNQNEWEAEFEKYKQYPEYKYKVGNSEGDMTLKQFKFIWTMEYAHRMWGRALGVVFLVPCAYFWYRGHFSRGMKIKMTAAGSLIGAQGLLGWYMVKSGLDPSKNSNSDVPRVSQYRLASHLSLAFVLYALFLSNGLSHVFKPHDNSKLANFRKLRGMAHGNKALIFTTAVMGAFVAGLDAGLVYNSWPKFADKWIPENMLTKNPKWRNFFENDVTVQFTHRNLAYLTLFSVTLTWLVGRKMHLNTRAKVALHGLMAMAYVQAILGISTLVHFVPVWLAALHQNGSMALLSFAMWLTNELRRIPK</sequence>
<evidence type="ECO:0000313" key="13">
    <source>
        <dbReference type="EMBL" id="KAI1714378.1"/>
    </source>
</evidence>
<evidence type="ECO:0000256" key="9">
    <source>
        <dbReference type="ARBA" id="ARBA00023136"/>
    </source>
</evidence>
<accession>A0AAD4R3X8</accession>
<feature type="transmembrane region" description="Helical" evidence="12">
    <location>
        <begin position="268"/>
        <end position="287"/>
    </location>
</feature>
<dbReference type="InterPro" id="IPR003780">
    <property type="entry name" value="COX15/CtaA_fam"/>
</dbReference>
<dbReference type="GO" id="GO:0120547">
    <property type="term" value="F:heme A synthase activity"/>
    <property type="evidence" value="ECO:0007669"/>
    <property type="project" value="UniProtKB-EC"/>
</dbReference>
<dbReference type="Pfam" id="PF02628">
    <property type="entry name" value="COX15-CtaA"/>
    <property type="match status" value="1"/>
</dbReference>
<dbReference type="GO" id="GO:0016653">
    <property type="term" value="F:oxidoreductase activity, acting on NAD(P)H, heme protein as acceptor"/>
    <property type="evidence" value="ECO:0007669"/>
    <property type="project" value="TreeGrafter"/>
</dbReference>
<dbReference type="GO" id="GO:0046872">
    <property type="term" value="F:metal ion binding"/>
    <property type="evidence" value="ECO:0007669"/>
    <property type="project" value="UniProtKB-KW"/>
</dbReference>
<keyword evidence="4" id="KW-0479">Metal-binding</keyword>
<comment type="catalytic activity">
    <reaction evidence="11">
        <text>Fe(II)-heme o + 2 A + H2O = Fe(II)-heme a + 2 AH2</text>
        <dbReference type="Rhea" id="RHEA:63388"/>
        <dbReference type="ChEBI" id="CHEBI:13193"/>
        <dbReference type="ChEBI" id="CHEBI:15377"/>
        <dbReference type="ChEBI" id="CHEBI:17499"/>
        <dbReference type="ChEBI" id="CHEBI:60530"/>
        <dbReference type="ChEBI" id="CHEBI:61715"/>
        <dbReference type="EC" id="1.17.99.9"/>
    </reaction>
    <physiologicalReaction direction="left-to-right" evidence="11">
        <dbReference type="Rhea" id="RHEA:63389"/>
    </physiologicalReaction>
</comment>
<dbReference type="PANTHER" id="PTHR23289">
    <property type="entry name" value="CYTOCHROME C OXIDASE ASSEMBLY PROTEIN COX15"/>
    <property type="match status" value="1"/>
</dbReference>
<keyword evidence="8" id="KW-0350">Heme biosynthesis</keyword>
<evidence type="ECO:0000256" key="12">
    <source>
        <dbReference type="SAM" id="Phobius"/>
    </source>
</evidence>